<evidence type="ECO:0000256" key="4">
    <source>
        <dbReference type="ARBA" id="ARBA00023163"/>
    </source>
</evidence>
<dbReference type="Proteomes" id="UP000001231">
    <property type="component" value="Chromosome"/>
</dbReference>
<dbReference type="InterPro" id="IPR002197">
    <property type="entry name" value="HTH_Fis"/>
</dbReference>
<dbReference type="AlphaFoldDB" id="C7R8D5"/>
<keyword evidence="8" id="KW-1185">Reference proteome</keyword>
<dbReference type="PRINTS" id="PR01590">
    <property type="entry name" value="HTHFIS"/>
</dbReference>
<evidence type="ECO:0000256" key="5">
    <source>
        <dbReference type="PROSITE-ProRule" id="PRU00169"/>
    </source>
</evidence>
<evidence type="ECO:0000313" key="8">
    <source>
        <dbReference type="Proteomes" id="UP000001231"/>
    </source>
</evidence>
<evidence type="ECO:0000256" key="1">
    <source>
        <dbReference type="ARBA" id="ARBA00022553"/>
    </source>
</evidence>
<dbReference type="PROSITE" id="PS50110">
    <property type="entry name" value="RESPONSE_REGULATORY"/>
    <property type="match status" value="1"/>
</dbReference>
<dbReference type="InParanoid" id="C7R8D5"/>
<proteinExistence type="predicted"/>
<feature type="domain" description="Response regulatory" evidence="6">
    <location>
        <begin position="6"/>
        <end position="120"/>
    </location>
</feature>
<dbReference type="InterPro" id="IPR001789">
    <property type="entry name" value="Sig_transdc_resp-reg_receiver"/>
</dbReference>
<dbReference type="PANTHER" id="PTHR44591">
    <property type="entry name" value="STRESS RESPONSE REGULATOR PROTEIN 1"/>
    <property type="match status" value="1"/>
</dbReference>
<gene>
    <name evidence="7" type="ordered locus">Kkor_2291</name>
</gene>
<dbReference type="eggNOG" id="COG2204">
    <property type="taxonomic scope" value="Bacteria"/>
</dbReference>
<sequence>MNEQATILVVDDDSSIRWVLARALHNAEYKVISCDNGTEAIELVNTHQPNIVITDIQMSGMSGLELLEKLNQSHPSLPVIMITAYADTDIGSQTHDLGAFDYLPKPFNINQVINICRKALDSRQPDTYLPAWQQQIHKTIEQHYHQGQTKILQQIQDDFERFIVDNALRLTHGHKQKAAKLLGWGRNTLTRKLQQWQQQDND</sequence>
<evidence type="ECO:0000313" key="7">
    <source>
        <dbReference type="EMBL" id="ACV27700.1"/>
    </source>
</evidence>
<dbReference type="SMART" id="SM00448">
    <property type="entry name" value="REC"/>
    <property type="match status" value="1"/>
</dbReference>
<dbReference type="GO" id="GO:0000160">
    <property type="term" value="P:phosphorelay signal transduction system"/>
    <property type="evidence" value="ECO:0007669"/>
    <property type="project" value="UniProtKB-KW"/>
</dbReference>
<protein>
    <submittedName>
        <fullName evidence="7">Two component transcriptional regulator, Fis family</fullName>
    </submittedName>
</protein>
<dbReference type="KEGG" id="kko:Kkor_2291"/>
<dbReference type="FunFam" id="3.40.50.2300:FF:000018">
    <property type="entry name" value="DNA-binding transcriptional regulator NtrC"/>
    <property type="match status" value="1"/>
</dbReference>
<organism evidence="7 8">
    <name type="scientific">Kangiella koreensis (strain DSM 16069 / JCM 12317 / KCTC 12182 / SW-125)</name>
    <dbReference type="NCBI Taxonomy" id="523791"/>
    <lineage>
        <taxon>Bacteria</taxon>
        <taxon>Pseudomonadati</taxon>
        <taxon>Pseudomonadota</taxon>
        <taxon>Gammaproteobacteria</taxon>
        <taxon>Kangiellales</taxon>
        <taxon>Kangiellaceae</taxon>
        <taxon>Kangiella</taxon>
    </lineage>
</organism>
<evidence type="ECO:0000256" key="3">
    <source>
        <dbReference type="ARBA" id="ARBA00023015"/>
    </source>
</evidence>
<keyword evidence="3" id="KW-0805">Transcription regulation</keyword>
<evidence type="ECO:0000256" key="2">
    <source>
        <dbReference type="ARBA" id="ARBA00023012"/>
    </source>
</evidence>
<keyword evidence="2" id="KW-0902">Two-component regulatory system</keyword>
<accession>C7R8D5</accession>
<dbReference type="RefSeq" id="WP_015781305.1">
    <property type="nucleotide sequence ID" value="NC_013166.1"/>
</dbReference>
<dbReference type="InterPro" id="IPR009057">
    <property type="entry name" value="Homeodomain-like_sf"/>
</dbReference>
<dbReference type="Gene3D" id="1.10.10.60">
    <property type="entry name" value="Homeodomain-like"/>
    <property type="match status" value="1"/>
</dbReference>
<name>C7R8D5_KANKD</name>
<feature type="modified residue" description="4-aspartylphosphate" evidence="5">
    <location>
        <position position="55"/>
    </location>
</feature>
<dbReference type="Pfam" id="PF00072">
    <property type="entry name" value="Response_reg"/>
    <property type="match status" value="1"/>
</dbReference>
<dbReference type="EMBL" id="CP001707">
    <property type="protein sequence ID" value="ACV27700.1"/>
    <property type="molecule type" value="Genomic_DNA"/>
</dbReference>
<dbReference type="Pfam" id="PF02954">
    <property type="entry name" value="HTH_8"/>
    <property type="match status" value="1"/>
</dbReference>
<dbReference type="InterPro" id="IPR050595">
    <property type="entry name" value="Bact_response_regulator"/>
</dbReference>
<evidence type="ECO:0000259" key="6">
    <source>
        <dbReference type="PROSITE" id="PS50110"/>
    </source>
</evidence>
<dbReference type="OrthoDB" id="9800897at2"/>
<dbReference type="GO" id="GO:0043565">
    <property type="term" value="F:sequence-specific DNA binding"/>
    <property type="evidence" value="ECO:0007669"/>
    <property type="project" value="InterPro"/>
</dbReference>
<dbReference type="HOGENOM" id="CLU_1353130_0_0_6"/>
<keyword evidence="1 5" id="KW-0597">Phosphoprotein</keyword>
<dbReference type="InterPro" id="IPR011006">
    <property type="entry name" value="CheY-like_superfamily"/>
</dbReference>
<dbReference type="SUPFAM" id="SSF46689">
    <property type="entry name" value="Homeodomain-like"/>
    <property type="match status" value="1"/>
</dbReference>
<reference evidence="7 8" key="1">
    <citation type="journal article" date="2009" name="Stand. Genomic Sci.">
        <title>Complete genome sequence of Kangiella koreensis type strain (SW-125).</title>
        <authorList>
            <person name="Han C."/>
            <person name="Sikorski J."/>
            <person name="Lapidus A."/>
            <person name="Nolan M."/>
            <person name="Glavina Del Rio T."/>
            <person name="Tice H."/>
            <person name="Cheng J.F."/>
            <person name="Lucas S."/>
            <person name="Chen F."/>
            <person name="Copeland A."/>
            <person name="Ivanova N."/>
            <person name="Mavromatis K."/>
            <person name="Ovchinnikova G."/>
            <person name="Pati A."/>
            <person name="Bruce D."/>
            <person name="Goodwin L."/>
            <person name="Pitluck S."/>
            <person name="Chen A."/>
            <person name="Palaniappan K."/>
            <person name="Land M."/>
            <person name="Hauser L."/>
            <person name="Chang Y.J."/>
            <person name="Jeffries C.D."/>
            <person name="Chain P."/>
            <person name="Saunders E."/>
            <person name="Brettin T."/>
            <person name="Goker M."/>
            <person name="Tindall B.J."/>
            <person name="Bristow J."/>
            <person name="Eisen J.A."/>
            <person name="Markowitz V."/>
            <person name="Hugenholtz P."/>
            <person name="Kyrpides N.C."/>
            <person name="Klenk H.P."/>
            <person name="Detter J.C."/>
        </authorList>
    </citation>
    <scope>NUCLEOTIDE SEQUENCE [LARGE SCALE GENOMIC DNA]</scope>
    <source>
        <strain evidence="8">DSM 16069 / KCTC 12182 / SW-125</strain>
    </source>
</reference>
<dbReference type="PANTHER" id="PTHR44591:SF3">
    <property type="entry name" value="RESPONSE REGULATORY DOMAIN-CONTAINING PROTEIN"/>
    <property type="match status" value="1"/>
</dbReference>
<dbReference type="SUPFAM" id="SSF52172">
    <property type="entry name" value="CheY-like"/>
    <property type="match status" value="1"/>
</dbReference>
<dbReference type="Gene3D" id="3.40.50.2300">
    <property type="match status" value="1"/>
</dbReference>
<dbReference type="STRING" id="523791.Kkor_2291"/>
<keyword evidence="4" id="KW-0804">Transcription</keyword>